<protein>
    <submittedName>
        <fullName evidence="10">Macrolide export ATP-binding/permease protein MacB</fullName>
        <ecNumber evidence="10">3.6.3.-</ecNumber>
    </submittedName>
</protein>
<dbReference type="InterPro" id="IPR003838">
    <property type="entry name" value="ABC3_permease_C"/>
</dbReference>
<dbReference type="EMBL" id="CP035945">
    <property type="protein sequence ID" value="QBE97819.1"/>
    <property type="molecule type" value="Genomic_DNA"/>
</dbReference>
<evidence type="ECO:0000256" key="4">
    <source>
        <dbReference type="ARBA" id="ARBA00022989"/>
    </source>
</evidence>
<feature type="transmembrane region" description="Helical" evidence="7">
    <location>
        <begin position="295"/>
        <end position="318"/>
    </location>
</feature>
<dbReference type="AlphaFoldDB" id="A0A4P6LZX6"/>
<keyword evidence="3 7" id="KW-0812">Transmembrane</keyword>
<evidence type="ECO:0000256" key="1">
    <source>
        <dbReference type="ARBA" id="ARBA00004651"/>
    </source>
</evidence>
<comment type="subcellular location">
    <subcellularLocation>
        <location evidence="1">Cell membrane</location>
        <topology evidence="1">Multi-pass membrane protein</topology>
    </subcellularLocation>
</comment>
<reference evidence="10 11" key="1">
    <citation type="submission" date="2019-01" db="EMBL/GenBank/DDBJ databases">
        <title>PMF-metabolizing Aryl O-demethylase.</title>
        <authorList>
            <person name="Kim M."/>
        </authorList>
    </citation>
    <scope>NUCLEOTIDE SEQUENCE [LARGE SCALE GENOMIC DNA]</scope>
    <source>
        <strain evidence="10 11">PMF1</strain>
    </source>
</reference>
<dbReference type="InterPro" id="IPR025857">
    <property type="entry name" value="MacB_PCD"/>
</dbReference>
<keyword evidence="2" id="KW-1003">Cell membrane</keyword>
<accession>A0A4P6LZX6</accession>
<dbReference type="Proteomes" id="UP000289794">
    <property type="component" value="Chromosome"/>
</dbReference>
<keyword evidence="4 7" id="KW-1133">Transmembrane helix</keyword>
<evidence type="ECO:0000259" key="9">
    <source>
        <dbReference type="Pfam" id="PF12704"/>
    </source>
</evidence>
<dbReference type="GO" id="GO:0005524">
    <property type="term" value="F:ATP binding"/>
    <property type="evidence" value="ECO:0007669"/>
    <property type="project" value="UniProtKB-KW"/>
</dbReference>
<feature type="domain" description="ABC3 transporter permease C-terminal" evidence="8">
    <location>
        <begin position="298"/>
        <end position="410"/>
    </location>
</feature>
<feature type="transmembrane region" description="Helical" evidence="7">
    <location>
        <begin position="376"/>
        <end position="400"/>
    </location>
</feature>
<dbReference type="Pfam" id="PF12704">
    <property type="entry name" value="MacB_PCD"/>
    <property type="match status" value="1"/>
</dbReference>
<evidence type="ECO:0000256" key="2">
    <source>
        <dbReference type="ARBA" id="ARBA00022475"/>
    </source>
</evidence>
<feature type="transmembrane region" description="Helical" evidence="7">
    <location>
        <begin position="20"/>
        <end position="40"/>
    </location>
</feature>
<dbReference type="PANTHER" id="PTHR30572">
    <property type="entry name" value="MEMBRANE COMPONENT OF TRANSPORTER-RELATED"/>
    <property type="match status" value="1"/>
</dbReference>
<evidence type="ECO:0000256" key="3">
    <source>
        <dbReference type="ARBA" id="ARBA00022692"/>
    </source>
</evidence>
<keyword evidence="10" id="KW-0067">ATP-binding</keyword>
<evidence type="ECO:0000259" key="8">
    <source>
        <dbReference type="Pfam" id="PF02687"/>
    </source>
</evidence>
<organism evidence="10 11">
    <name type="scientific">Blautia producta</name>
    <dbReference type="NCBI Taxonomy" id="33035"/>
    <lineage>
        <taxon>Bacteria</taxon>
        <taxon>Bacillati</taxon>
        <taxon>Bacillota</taxon>
        <taxon>Clostridia</taxon>
        <taxon>Lachnospirales</taxon>
        <taxon>Lachnospiraceae</taxon>
        <taxon>Blautia</taxon>
    </lineage>
</organism>
<dbReference type="RefSeq" id="WP_130181454.1">
    <property type="nucleotide sequence ID" value="NZ_CP035945.1"/>
</dbReference>
<keyword evidence="5 7" id="KW-0472">Membrane</keyword>
<gene>
    <name evidence="10" type="primary">macB_3</name>
    <name evidence="10" type="ORF">PMF13cell1_03382</name>
</gene>
<keyword evidence="10" id="KW-0547">Nucleotide-binding</keyword>
<name>A0A4P6LZX6_9FIRM</name>
<feature type="transmembrane region" description="Helical" evidence="7">
    <location>
        <begin position="338"/>
        <end position="364"/>
    </location>
</feature>
<dbReference type="InterPro" id="IPR050250">
    <property type="entry name" value="Macrolide_Exporter_MacB"/>
</dbReference>
<dbReference type="GO" id="GO:0005886">
    <property type="term" value="C:plasma membrane"/>
    <property type="evidence" value="ECO:0007669"/>
    <property type="project" value="UniProtKB-SubCell"/>
</dbReference>
<dbReference type="PANTHER" id="PTHR30572:SF4">
    <property type="entry name" value="ABC TRANSPORTER PERMEASE YTRF"/>
    <property type="match status" value="1"/>
</dbReference>
<evidence type="ECO:0000256" key="7">
    <source>
        <dbReference type="SAM" id="Phobius"/>
    </source>
</evidence>
<evidence type="ECO:0000313" key="11">
    <source>
        <dbReference type="Proteomes" id="UP000289794"/>
    </source>
</evidence>
<dbReference type="Pfam" id="PF02687">
    <property type="entry name" value="FtsX"/>
    <property type="match status" value="1"/>
</dbReference>
<dbReference type="KEGG" id="bpro:PMF13cell1_03382"/>
<proteinExistence type="inferred from homology"/>
<comment type="similarity">
    <text evidence="6">Belongs to the ABC-4 integral membrane protein family.</text>
</comment>
<keyword evidence="10" id="KW-0378">Hydrolase</keyword>
<evidence type="ECO:0000313" key="10">
    <source>
        <dbReference type="EMBL" id="QBE97819.1"/>
    </source>
</evidence>
<evidence type="ECO:0000256" key="6">
    <source>
        <dbReference type="ARBA" id="ARBA00038076"/>
    </source>
</evidence>
<sequence>MVENIRLSFQGLWAHKMRSFLTMLGIIIGIASLISIVSTIKGTSEQIKKNLIGEGDNVVDITLNEGSNIYQMEYQGIPQGVPVITEEQKQQILDLDHVENASLYRLRQYADSIYYQNQSMDGGKVLGVDKDYLDTCGYQIVRGRGFSQNDFSNFRKVILLDETASNNFFEKGREIGKTIEIKGEPFTVVGIIKKSDEYEPVINSIEDYYTYYSNDSGMILMPDTTWPIVYQYDEPQQAVIRAASPEAMSKAGKKTAEILNTSITSSSDSIKYKAEDIMEKAKGLQQISENTNRQLIWIASISLLVGGIGVMNIMLVSVTERTGEIGLKKAIGANKRRILGQFLTEAAVLTSVGGVLGVAAGFILSKVISRLSQTPMVISIPAAAAAVVFSMIIGLVFGLLPSIKAANLSPIEALRRM</sequence>
<dbReference type="GO" id="GO:0022857">
    <property type="term" value="F:transmembrane transporter activity"/>
    <property type="evidence" value="ECO:0007669"/>
    <property type="project" value="TreeGrafter"/>
</dbReference>
<feature type="domain" description="MacB-like periplasmic core" evidence="9">
    <location>
        <begin position="19"/>
        <end position="254"/>
    </location>
</feature>
<evidence type="ECO:0000256" key="5">
    <source>
        <dbReference type="ARBA" id="ARBA00023136"/>
    </source>
</evidence>
<dbReference type="GO" id="GO:0016787">
    <property type="term" value="F:hydrolase activity"/>
    <property type="evidence" value="ECO:0007669"/>
    <property type="project" value="UniProtKB-KW"/>
</dbReference>
<dbReference type="EC" id="3.6.3.-" evidence="10"/>